<dbReference type="AlphaFoldDB" id="A0A951QJR3"/>
<name>A0A951QJR3_9CYAN</name>
<comment type="caution">
    <text evidence="1">The sequence shown here is derived from an EMBL/GenBank/DDBJ whole genome shotgun (WGS) entry which is preliminary data.</text>
</comment>
<organism evidence="1 2">
    <name type="scientific">Cyanomargarita calcarea GSE-NOS-MK-12-04C</name>
    <dbReference type="NCBI Taxonomy" id="2839659"/>
    <lineage>
        <taxon>Bacteria</taxon>
        <taxon>Bacillati</taxon>
        <taxon>Cyanobacteriota</taxon>
        <taxon>Cyanophyceae</taxon>
        <taxon>Nostocales</taxon>
        <taxon>Cyanomargaritaceae</taxon>
        <taxon>Cyanomargarita</taxon>
    </lineage>
</organism>
<accession>A0A951QJR3</accession>
<sequence length="48" mass="5609">MLDGQRDPFVERNNSLGVFSIMPYLPIALTYRKRSVDLIYNYVSGDRQ</sequence>
<reference evidence="1" key="1">
    <citation type="submission" date="2021-05" db="EMBL/GenBank/DDBJ databases">
        <authorList>
            <person name="Pietrasiak N."/>
            <person name="Ward R."/>
            <person name="Stajich J.E."/>
            <person name="Kurbessoian T."/>
        </authorList>
    </citation>
    <scope>NUCLEOTIDE SEQUENCE</scope>
    <source>
        <strain evidence="1">GSE-NOS-MK-12-04C</strain>
    </source>
</reference>
<gene>
    <name evidence="1" type="ORF">KME60_02250</name>
</gene>
<dbReference type="EMBL" id="JAHHGZ010000002">
    <property type="protein sequence ID" value="MBW4666278.1"/>
    <property type="molecule type" value="Genomic_DNA"/>
</dbReference>
<evidence type="ECO:0000313" key="1">
    <source>
        <dbReference type="EMBL" id="MBW4666278.1"/>
    </source>
</evidence>
<evidence type="ECO:0000313" key="2">
    <source>
        <dbReference type="Proteomes" id="UP000729701"/>
    </source>
</evidence>
<dbReference type="Proteomes" id="UP000729701">
    <property type="component" value="Unassembled WGS sequence"/>
</dbReference>
<reference evidence="1" key="2">
    <citation type="journal article" date="2022" name="Microbiol. Resour. Announc.">
        <title>Metagenome Sequencing to Explore Phylogenomics of Terrestrial Cyanobacteria.</title>
        <authorList>
            <person name="Ward R.D."/>
            <person name="Stajich J.E."/>
            <person name="Johansen J.R."/>
            <person name="Huntemann M."/>
            <person name="Clum A."/>
            <person name="Foster B."/>
            <person name="Foster B."/>
            <person name="Roux S."/>
            <person name="Palaniappan K."/>
            <person name="Varghese N."/>
            <person name="Mukherjee S."/>
            <person name="Reddy T.B.K."/>
            <person name="Daum C."/>
            <person name="Copeland A."/>
            <person name="Chen I.A."/>
            <person name="Ivanova N.N."/>
            <person name="Kyrpides N.C."/>
            <person name="Shapiro N."/>
            <person name="Eloe-Fadrosh E.A."/>
            <person name="Pietrasiak N."/>
        </authorList>
    </citation>
    <scope>NUCLEOTIDE SEQUENCE</scope>
    <source>
        <strain evidence="1">GSE-NOS-MK-12-04C</strain>
    </source>
</reference>
<protein>
    <submittedName>
        <fullName evidence="1">Uncharacterized protein</fullName>
    </submittedName>
</protein>
<proteinExistence type="predicted"/>